<dbReference type="EMBL" id="WJBH02000006">
    <property type="protein sequence ID" value="KAI9557303.1"/>
    <property type="molecule type" value="Genomic_DNA"/>
</dbReference>
<evidence type="ECO:0000313" key="2">
    <source>
        <dbReference type="Proteomes" id="UP000820818"/>
    </source>
</evidence>
<protein>
    <submittedName>
        <fullName evidence="1">Pol</fullName>
    </submittedName>
</protein>
<dbReference type="AlphaFoldDB" id="A0AAD5L7U2"/>
<organism evidence="1 2">
    <name type="scientific">Daphnia sinensis</name>
    <dbReference type="NCBI Taxonomy" id="1820382"/>
    <lineage>
        <taxon>Eukaryota</taxon>
        <taxon>Metazoa</taxon>
        <taxon>Ecdysozoa</taxon>
        <taxon>Arthropoda</taxon>
        <taxon>Crustacea</taxon>
        <taxon>Branchiopoda</taxon>
        <taxon>Diplostraca</taxon>
        <taxon>Cladocera</taxon>
        <taxon>Anomopoda</taxon>
        <taxon>Daphniidae</taxon>
        <taxon>Daphnia</taxon>
        <taxon>Daphnia similis group</taxon>
    </lineage>
</organism>
<sequence>MIANLSPNNKANVIHLFNPLYIHGVVPELWKTAIVIPILKPGQLQDEISSYRPISLTSCLGKICERIATNRLSWFIEQKQYWAQSMLALEKIPAP</sequence>
<proteinExistence type="predicted"/>
<dbReference type="Proteomes" id="UP000820818">
    <property type="component" value="Linkage Group LG6"/>
</dbReference>
<gene>
    <name evidence="1" type="ORF">GHT06_017129</name>
</gene>
<keyword evidence="2" id="KW-1185">Reference proteome</keyword>
<name>A0AAD5L7U2_9CRUS</name>
<reference evidence="1 2" key="1">
    <citation type="submission" date="2022-05" db="EMBL/GenBank/DDBJ databases">
        <title>A multi-omics perspective on studying reproductive biology in Daphnia sinensis.</title>
        <authorList>
            <person name="Jia J."/>
        </authorList>
    </citation>
    <scope>NUCLEOTIDE SEQUENCE [LARGE SCALE GENOMIC DNA]</scope>
    <source>
        <strain evidence="1 2">WSL</strain>
    </source>
</reference>
<dbReference type="PANTHER" id="PTHR19446">
    <property type="entry name" value="REVERSE TRANSCRIPTASES"/>
    <property type="match status" value="1"/>
</dbReference>
<evidence type="ECO:0000313" key="1">
    <source>
        <dbReference type="EMBL" id="KAI9557303.1"/>
    </source>
</evidence>
<accession>A0AAD5L7U2</accession>
<comment type="caution">
    <text evidence="1">The sequence shown here is derived from an EMBL/GenBank/DDBJ whole genome shotgun (WGS) entry which is preliminary data.</text>
</comment>